<evidence type="ECO:0000256" key="2">
    <source>
        <dbReference type="ARBA" id="ARBA00022448"/>
    </source>
</evidence>
<keyword evidence="4 6" id="KW-0067">ATP-binding</keyword>
<dbReference type="GO" id="GO:0016887">
    <property type="term" value="F:ATP hydrolysis activity"/>
    <property type="evidence" value="ECO:0007669"/>
    <property type="project" value="InterPro"/>
</dbReference>
<dbReference type="PANTHER" id="PTHR42711:SF5">
    <property type="entry name" value="ABC TRANSPORTER ATP-BINDING PROTEIN NATA"/>
    <property type="match status" value="1"/>
</dbReference>
<dbReference type="InterPro" id="IPR050763">
    <property type="entry name" value="ABC_transporter_ATP-binding"/>
</dbReference>
<dbReference type="RefSeq" id="WP_138190493.1">
    <property type="nucleotide sequence ID" value="NZ_VBWP01000003.1"/>
</dbReference>
<keyword evidence="3" id="KW-0547">Nucleotide-binding</keyword>
<evidence type="ECO:0000256" key="4">
    <source>
        <dbReference type="ARBA" id="ARBA00022840"/>
    </source>
</evidence>
<name>A0A5R8QE95_9FIRM</name>
<dbReference type="SUPFAM" id="SSF52540">
    <property type="entry name" value="P-loop containing nucleoside triphosphate hydrolases"/>
    <property type="match status" value="1"/>
</dbReference>
<comment type="caution">
    <text evidence="6">The sequence shown here is derived from an EMBL/GenBank/DDBJ whole genome shotgun (WGS) entry which is preliminary data.</text>
</comment>
<sequence>MIEVSNLTKVYKVKLEKTKEKKAQKVDKYAVNQLNFVAKPGVITGLIGENGAGKTTTMRMLATLIQPTEGVAKINGLDVQKDSSKVRQQIGVLFGGEPVLYDRLSARENIVYFAELNGMDRETANARAEVLAERLGLGKFLDQKVKDFSRGMKQKAAIARTIIHDPSVIIFDEPTTGLDITAARVVYDFLEQFREEGKTILLSSHSMYEVERLCDTVVIVHQGQKREEGTLPELKAKYNQERFEDIFIELIGGVNHE</sequence>
<dbReference type="OrthoDB" id="9804819at2"/>
<dbReference type="SMART" id="SM00382">
    <property type="entry name" value="AAA"/>
    <property type="match status" value="1"/>
</dbReference>
<protein>
    <submittedName>
        <fullName evidence="6">ATP-binding cassette domain-containing protein</fullName>
    </submittedName>
</protein>
<organism evidence="6 7">
    <name type="scientific">Culicoidibacter larvae</name>
    <dbReference type="NCBI Taxonomy" id="2579976"/>
    <lineage>
        <taxon>Bacteria</taxon>
        <taxon>Bacillati</taxon>
        <taxon>Bacillota</taxon>
        <taxon>Culicoidibacteria</taxon>
        <taxon>Culicoidibacterales</taxon>
        <taxon>Culicoidibacteraceae</taxon>
        <taxon>Culicoidibacter</taxon>
    </lineage>
</organism>
<proteinExistence type="inferred from homology"/>
<reference evidence="6 7" key="1">
    <citation type="submission" date="2019-05" db="EMBL/GenBank/DDBJ databases">
        <title>Culicoidintestinum kansasii gen. nov., sp. nov. from the gastrointestinal tract of the biting midge, Culicoides sonorensis.</title>
        <authorList>
            <person name="Neupane S."/>
            <person name="Ghosh A."/>
            <person name="Gunther S."/>
            <person name="Martin K."/>
            <person name="Zurek L."/>
        </authorList>
    </citation>
    <scope>NUCLEOTIDE SEQUENCE [LARGE SCALE GENOMIC DNA]</scope>
    <source>
        <strain evidence="6 7">CS-1</strain>
    </source>
</reference>
<evidence type="ECO:0000259" key="5">
    <source>
        <dbReference type="PROSITE" id="PS50893"/>
    </source>
</evidence>
<dbReference type="EMBL" id="VBWP01000003">
    <property type="protein sequence ID" value="TLG75272.1"/>
    <property type="molecule type" value="Genomic_DNA"/>
</dbReference>
<dbReference type="InterPro" id="IPR003593">
    <property type="entry name" value="AAA+_ATPase"/>
</dbReference>
<feature type="domain" description="ABC transporter" evidence="5">
    <location>
        <begin position="2"/>
        <end position="247"/>
    </location>
</feature>
<gene>
    <name evidence="6" type="ORF">FEZ08_04290</name>
</gene>
<dbReference type="InParanoid" id="A0A5R8QE95"/>
<keyword evidence="7" id="KW-1185">Reference proteome</keyword>
<dbReference type="FunCoup" id="A0A5R8QE95">
    <property type="interactions" value="219"/>
</dbReference>
<dbReference type="GO" id="GO:0005524">
    <property type="term" value="F:ATP binding"/>
    <property type="evidence" value="ECO:0007669"/>
    <property type="project" value="UniProtKB-KW"/>
</dbReference>
<dbReference type="Proteomes" id="UP000306912">
    <property type="component" value="Unassembled WGS sequence"/>
</dbReference>
<dbReference type="InterPro" id="IPR027417">
    <property type="entry name" value="P-loop_NTPase"/>
</dbReference>
<dbReference type="Gene3D" id="3.40.50.300">
    <property type="entry name" value="P-loop containing nucleotide triphosphate hydrolases"/>
    <property type="match status" value="1"/>
</dbReference>
<dbReference type="AlphaFoldDB" id="A0A5R8QE95"/>
<dbReference type="PANTHER" id="PTHR42711">
    <property type="entry name" value="ABC TRANSPORTER ATP-BINDING PROTEIN"/>
    <property type="match status" value="1"/>
</dbReference>
<evidence type="ECO:0000313" key="6">
    <source>
        <dbReference type="EMBL" id="TLG75272.1"/>
    </source>
</evidence>
<dbReference type="InterPro" id="IPR003439">
    <property type="entry name" value="ABC_transporter-like_ATP-bd"/>
</dbReference>
<evidence type="ECO:0000313" key="7">
    <source>
        <dbReference type="Proteomes" id="UP000306912"/>
    </source>
</evidence>
<comment type="similarity">
    <text evidence="1">Belongs to the ABC transporter superfamily.</text>
</comment>
<accession>A0A5R8QE95</accession>
<evidence type="ECO:0000256" key="3">
    <source>
        <dbReference type="ARBA" id="ARBA00022741"/>
    </source>
</evidence>
<dbReference type="PROSITE" id="PS50893">
    <property type="entry name" value="ABC_TRANSPORTER_2"/>
    <property type="match status" value="1"/>
</dbReference>
<keyword evidence="2" id="KW-0813">Transport</keyword>
<dbReference type="Pfam" id="PF00005">
    <property type="entry name" value="ABC_tran"/>
    <property type="match status" value="1"/>
</dbReference>
<evidence type="ECO:0000256" key="1">
    <source>
        <dbReference type="ARBA" id="ARBA00005417"/>
    </source>
</evidence>